<evidence type="ECO:0000313" key="1">
    <source>
        <dbReference type="EMBL" id="KKK69834.1"/>
    </source>
</evidence>
<dbReference type="EMBL" id="LAZR01058465">
    <property type="protein sequence ID" value="KKK69834.1"/>
    <property type="molecule type" value="Genomic_DNA"/>
</dbReference>
<comment type="caution">
    <text evidence="1">The sequence shown here is derived from an EMBL/GenBank/DDBJ whole genome shotgun (WGS) entry which is preliminary data.</text>
</comment>
<dbReference type="AlphaFoldDB" id="A0A0F8ZTT4"/>
<protein>
    <submittedName>
        <fullName evidence="1">Uncharacterized protein</fullName>
    </submittedName>
</protein>
<accession>A0A0F8ZTT4</accession>
<name>A0A0F8ZTT4_9ZZZZ</name>
<reference evidence="1" key="1">
    <citation type="journal article" date="2015" name="Nature">
        <title>Complex archaea that bridge the gap between prokaryotes and eukaryotes.</title>
        <authorList>
            <person name="Spang A."/>
            <person name="Saw J.H."/>
            <person name="Jorgensen S.L."/>
            <person name="Zaremba-Niedzwiedzka K."/>
            <person name="Martijn J."/>
            <person name="Lind A.E."/>
            <person name="van Eijk R."/>
            <person name="Schleper C."/>
            <person name="Guy L."/>
            <person name="Ettema T.J."/>
        </authorList>
    </citation>
    <scope>NUCLEOTIDE SEQUENCE</scope>
</reference>
<sequence>TKGALLSLLCKVCTSGNIAVISGLQCVRFNLSEQEFKGGGYFTAKNYAYDEIHLALPERFHTKLVPPQIIPLTSKLHKAYMDLIDREAEK</sequence>
<organism evidence="1">
    <name type="scientific">marine sediment metagenome</name>
    <dbReference type="NCBI Taxonomy" id="412755"/>
    <lineage>
        <taxon>unclassified sequences</taxon>
        <taxon>metagenomes</taxon>
        <taxon>ecological metagenomes</taxon>
    </lineage>
</organism>
<feature type="non-terminal residue" evidence="1">
    <location>
        <position position="1"/>
    </location>
</feature>
<gene>
    <name evidence="1" type="ORF">LCGC14_2930090</name>
</gene>
<proteinExistence type="predicted"/>